<dbReference type="Proteomes" id="UP000765509">
    <property type="component" value="Unassembled WGS sequence"/>
</dbReference>
<name>A0A9Q3CP17_9BASI</name>
<comment type="caution">
    <text evidence="2">The sequence shown here is derived from an EMBL/GenBank/DDBJ whole genome shotgun (WGS) entry which is preliminary data.</text>
</comment>
<feature type="region of interest" description="Disordered" evidence="1">
    <location>
        <begin position="35"/>
        <end position="58"/>
    </location>
</feature>
<protein>
    <submittedName>
        <fullName evidence="2">Uncharacterized protein</fullName>
    </submittedName>
</protein>
<evidence type="ECO:0000313" key="3">
    <source>
        <dbReference type="Proteomes" id="UP000765509"/>
    </source>
</evidence>
<evidence type="ECO:0000256" key="1">
    <source>
        <dbReference type="SAM" id="MobiDB-lite"/>
    </source>
</evidence>
<dbReference type="OrthoDB" id="4177918at2759"/>
<organism evidence="2 3">
    <name type="scientific">Austropuccinia psidii MF-1</name>
    <dbReference type="NCBI Taxonomy" id="1389203"/>
    <lineage>
        <taxon>Eukaryota</taxon>
        <taxon>Fungi</taxon>
        <taxon>Dikarya</taxon>
        <taxon>Basidiomycota</taxon>
        <taxon>Pucciniomycotina</taxon>
        <taxon>Pucciniomycetes</taxon>
        <taxon>Pucciniales</taxon>
        <taxon>Sphaerophragmiaceae</taxon>
        <taxon>Austropuccinia</taxon>
    </lineage>
</organism>
<gene>
    <name evidence="2" type="ORF">O181_028504</name>
</gene>
<dbReference type="EMBL" id="AVOT02009769">
    <property type="protein sequence ID" value="MBW0488789.1"/>
    <property type="molecule type" value="Genomic_DNA"/>
</dbReference>
<reference evidence="2" key="1">
    <citation type="submission" date="2021-03" db="EMBL/GenBank/DDBJ databases">
        <title>Draft genome sequence of rust myrtle Austropuccinia psidii MF-1, a brazilian biotype.</title>
        <authorList>
            <person name="Quecine M.C."/>
            <person name="Pachon D.M.R."/>
            <person name="Bonatelli M.L."/>
            <person name="Correr F.H."/>
            <person name="Franceschini L.M."/>
            <person name="Leite T.F."/>
            <person name="Margarido G.R.A."/>
            <person name="Almeida C.A."/>
            <person name="Ferrarezi J.A."/>
            <person name="Labate C.A."/>
        </authorList>
    </citation>
    <scope>NUCLEOTIDE SEQUENCE</scope>
    <source>
        <strain evidence="2">MF-1</strain>
    </source>
</reference>
<sequence length="114" mass="13647">MNRKNAVEVKLTVKFSIRYPVFPVSLVKPYHQPREDTFPSRNKIHIPTGHSGSRRLPWPRKLQLHGKDHRKYLFRFKNQIADEDTWLKKASIPYGDLQLRRFRASRRAENCHKL</sequence>
<proteinExistence type="predicted"/>
<accession>A0A9Q3CP17</accession>
<evidence type="ECO:0000313" key="2">
    <source>
        <dbReference type="EMBL" id="MBW0488789.1"/>
    </source>
</evidence>
<keyword evidence="3" id="KW-1185">Reference proteome</keyword>
<dbReference type="AlphaFoldDB" id="A0A9Q3CP17"/>